<sequence>MYADSFDRLFDRGREAVLAGSHYRDTPPVDGGRWGISVVLLPDSDCAERLDATTAAALSVAGTHWPTGARRSLHVTVRALEAHRSHLPDDDPGVARYRAAMRAAAAGCRPARLAFRGLTLTPSGVMACAFPVDAAADEFAVALGDALGPDGWFEADVTRDIWYATIVHFTGPIADPSALVDWVAARRDLDLGTAHCAQATLLRWCHTGTHLAPTPLGTAPFAVPASRPGRC</sequence>
<evidence type="ECO:0000313" key="1">
    <source>
        <dbReference type="EMBL" id="BCJ38495.1"/>
    </source>
</evidence>
<gene>
    <name evidence="1" type="ORF">Athai_59980</name>
</gene>
<keyword evidence="2" id="KW-1185">Reference proteome</keyword>
<proteinExistence type="predicted"/>
<dbReference type="KEGG" id="atl:Athai_59980"/>
<dbReference type="EMBL" id="AP023355">
    <property type="protein sequence ID" value="BCJ38495.1"/>
    <property type="molecule type" value="Genomic_DNA"/>
</dbReference>
<dbReference type="Proteomes" id="UP000611640">
    <property type="component" value="Chromosome"/>
</dbReference>
<accession>A0A7R7DVR2</accession>
<reference evidence="1 2" key="1">
    <citation type="submission" date="2020-08" db="EMBL/GenBank/DDBJ databases">
        <title>Whole genome shotgun sequence of Actinocatenispora thailandica NBRC 105041.</title>
        <authorList>
            <person name="Komaki H."/>
            <person name="Tamura T."/>
        </authorList>
    </citation>
    <scope>NUCLEOTIDE SEQUENCE [LARGE SCALE GENOMIC DNA]</scope>
    <source>
        <strain evidence="1 2">NBRC 105041</strain>
    </source>
</reference>
<name>A0A7R7DVR2_9ACTN</name>
<evidence type="ECO:0008006" key="3">
    <source>
        <dbReference type="Google" id="ProtNLM"/>
    </source>
</evidence>
<organism evidence="1 2">
    <name type="scientific">Actinocatenispora thailandica</name>
    <dbReference type="NCBI Taxonomy" id="227318"/>
    <lineage>
        <taxon>Bacteria</taxon>
        <taxon>Bacillati</taxon>
        <taxon>Actinomycetota</taxon>
        <taxon>Actinomycetes</taxon>
        <taxon>Micromonosporales</taxon>
        <taxon>Micromonosporaceae</taxon>
        <taxon>Actinocatenispora</taxon>
    </lineage>
</organism>
<evidence type="ECO:0000313" key="2">
    <source>
        <dbReference type="Proteomes" id="UP000611640"/>
    </source>
</evidence>
<dbReference type="RefSeq" id="WP_203964521.1">
    <property type="nucleotide sequence ID" value="NZ_AP023355.1"/>
</dbReference>
<dbReference type="AlphaFoldDB" id="A0A7R7DVR2"/>
<protein>
    <recommendedName>
        <fullName evidence="3">2'-5' RNA ligase family protein</fullName>
    </recommendedName>
</protein>